<name>A0ABT1LJT6_9MICC</name>
<dbReference type="RefSeq" id="WP_254747443.1">
    <property type="nucleotide sequence ID" value="NZ_JANCLV010000001.1"/>
</dbReference>
<accession>A0ABT1LJT6</accession>
<reference evidence="2 3" key="1">
    <citation type="submission" date="2022-06" db="EMBL/GenBank/DDBJ databases">
        <title>Pseudarthrobacter sp. strain RMG13 Genome sequencing and assembly.</title>
        <authorList>
            <person name="Kim I."/>
        </authorList>
    </citation>
    <scope>NUCLEOTIDE SEQUENCE [LARGE SCALE GENOMIC DNA]</scope>
    <source>
        <strain evidence="2 3">RMG13</strain>
    </source>
</reference>
<feature type="transmembrane region" description="Helical" evidence="1">
    <location>
        <begin position="279"/>
        <end position="297"/>
    </location>
</feature>
<feature type="transmembrane region" description="Helical" evidence="1">
    <location>
        <begin position="175"/>
        <end position="200"/>
    </location>
</feature>
<feature type="transmembrane region" description="Helical" evidence="1">
    <location>
        <begin position="220"/>
        <end position="239"/>
    </location>
</feature>
<keyword evidence="3" id="KW-1185">Reference proteome</keyword>
<feature type="transmembrane region" description="Helical" evidence="1">
    <location>
        <begin position="140"/>
        <end position="163"/>
    </location>
</feature>
<protein>
    <submittedName>
        <fullName evidence="2">Flippase-like domain-containing protein</fullName>
    </submittedName>
</protein>
<feature type="transmembrane region" description="Helical" evidence="1">
    <location>
        <begin position="251"/>
        <end position="272"/>
    </location>
</feature>
<evidence type="ECO:0000256" key="1">
    <source>
        <dbReference type="SAM" id="Phobius"/>
    </source>
</evidence>
<gene>
    <name evidence="2" type="ORF">NFC73_02800</name>
</gene>
<proteinExistence type="predicted"/>
<feature type="transmembrane region" description="Helical" evidence="1">
    <location>
        <begin position="303"/>
        <end position="320"/>
    </location>
</feature>
<comment type="caution">
    <text evidence="2">The sequence shown here is derived from an EMBL/GenBank/DDBJ whole genome shotgun (WGS) entry which is preliminary data.</text>
</comment>
<organism evidence="2 3">
    <name type="scientific">Pseudarthrobacter humi</name>
    <dbReference type="NCBI Taxonomy" id="2952523"/>
    <lineage>
        <taxon>Bacteria</taxon>
        <taxon>Bacillati</taxon>
        <taxon>Actinomycetota</taxon>
        <taxon>Actinomycetes</taxon>
        <taxon>Micrococcales</taxon>
        <taxon>Micrococcaceae</taxon>
        <taxon>Pseudarthrobacter</taxon>
    </lineage>
</organism>
<keyword evidence="1" id="KW-0472">Membrane</keyword>
<keyword evidence="1" id="KW-1133">Transmembrane helix</keyword>
<dbReference type="Proteomes" id="UP001524318">
    <property type="component" value="Unassembled WGS sequence"/>
</dbReference>
<evidence type="ECO:0000313" key="3">
    <source>
        <dbReference type="Proteomes" id="UP001524318"/>
    </source>
</evidence>
<dbReference type="EMBL" id="JANCLV010000001">
    <property type="protein sequence ID" value="MCP8998667.1"/>
    <property type="molecule type" value="Genomic_DNA"/>
</dbReference>
<keyword evidence="1" id="KW-0812">Transmembrane</keyword>
<sequence length="336" mass="36443">MTNSHPVPPNETAELPEPTVGGRQKLIDFARRALMVLVFAAAAYFIVVNWPQVQETVFSLHWWQLVLSLLALIPGVLLGMMMWRVVMVGILRSRHLSPEGKSLNQIYLVGQIGKYLPGSVWAFVLQMELGRKNGLARAQVFVASLISTGVTVGASLVVGAMALPLIITQQPSLQWLYIVLPFVLLAMNPHIVTFLVNVVLKALRRPPLPERIRASTMLQAFGLGVAMYCFFGLHLWILVGHETALTIGNLMLLTGALSLGMTAGVLAFLLPAGVGAREFVLYLALAGLMTAGAATAIAALSRIMFTVADLLCVGVAFIHLRKTAKAEKANRITKDD</sequence>
<feature type="transmembrane region" description="Helical" evidence="1">
    <location>
        <begin position="33"/>
        <end position="50"/>
    </location>
</feature>
<evidence type="ECO:0000313" key="2">
    <source>
        <dbReference type="EMBL" id="MCP8998667.1"/>
    </source>
</evidence>
<feature type="transmembrane region" description="Helical" evidence="1">
    <location>
        <begin position="62"/>
        <end position="86"/>
    </location>
</feature>